<proteinExistence type="predicted"/>
<feature type="domain" description="RCC1-like" evidence="3">
    <location>
        <begin position="63"/>
        <end position="464"/>
    </location>
</feature>
<organism evidence="4 5">
    <name type="scientific">Anisodus acutangulus</name>
    <dbReference type="NCBI Taxonomy" id="402998"/>
    <lineage>
        <taxon>Eukaryota</taxon>
        <taxon>Viridiplantae</taxon>
        <taxon>Streptophyta</taxon>
        <taxon>Embryophyta</taxon>
        <taxon>Tracheophyta</taxon>
        <taxon>Spermatophyta</taxon>
        <taxon>Magnoliopsida</taxon>
        <taxon>eudicotyledons</taxon>
        <taxon>Gunneridae</taxon>
        <taxon>Pentapetalae</taxon>
        <taxon>asterids</taxon>
        <taxon>lamiids</taxon>
        <taxon>Solanales</taxon>
        <taxon>Solanaceae</taxon>
        <taxon>Solanoideae</taxon>
        <taxon>Hyoscyameae</taxon>
        <taxon>Anisodus</taxon>
    </lineage>
</organism>
<dbReference type="PANTHER" id="PTHR22870:SF365">
    <property type="entry name" value="REGULATOR OF CHROMOSOME CONDENSATION (CELL CYCLE REGULATORY PROTEIN)-RELATED"/>
    <property type="match status" value="1"/>
</dbReference>
<evidence type="ECO:0000256" key="2">
    <source>
        <dbReference type="PROSITE-ProRule" id="PRU00235"/>
    </source>
</evidence>
<dbReference type="InterPro" id="IPR051210">
    <property type="entry name" value="Ub_ligase/GEF_domain"/>
</dbReference>
<evidence type="ECO:0000313" key="4">
    <source>
        <dbReference type="EMBL" id="KAJ8556106.1"/>
    </source>
</evidence>
<evidence type="ECO:0000313" key="5">
    <source>
        <dbReference type="Proteomes" id="UP001152561"/>
    </source>
</evidence>
<feature type="repeat" description="RCC1" evidence="2">
    <location>
        <begin position="417"/>
        <end position="468"/>
    </location>
</feature>
<protein>
    <recommendedName>
        <fullName evidence="3">RCC1-like domain-containing protein</fullName>
    </recommendedName>
</protein>
<dbReference type="InterPro" id="IPR000408">
    <property type="entry name" value="Reg_chr_condens"/>
</dbReference>
<dbReference type="Proteomes" id="UP001152561">
    <property type="component" value="Unassembled WGS sequence"/>
</dbReference>
<dbReference type="PRINTS" id="PR00633">
    <property type="entry name" value="RCCNDNSATION"/>
</dbReference>
<dbReference type="PANTHER" id="PTHR22870">
    <property type="entry name" value="REGULATOR OF CHROMOSOME CONDENSATION"/>
    <property type="match status" value="1"/>
</dbReference>
<dbReference type="PROSITE" id="PS50012">
    <property type="entry name" value="RCC1_3"/>
    <property type="match status" value="7"/>
</dbReference>
<evidence type="ECO:0000259" key="3">
    <source>
        <dbReference type="Pfam" id="PF25390"/>
    </source>
</evidence>
<keyword evidence="1" id="KW-0677">Repeat</keyword>
<dbReference type="OrthoDB" id="8068875at2759"/>
<sequence>MRILKWAICALDPNYIEYPIRFVIHITKIHTTTYNRVEPKRMLRLLKLVTIPANRLYHTKTTVMCFGDGTHGALGLSGSIIGMGSDAYEPTPIPGLPPDVVTIAAGHFHSLAVTCDGHVWAWGRNNEGQLGRDPLSLRETWNEPKRVEGLNKVRVQAAFASGVISAALGDDGSLWVWGSSNRGQLGLGKGITKAALPSKVETFSGEEIVKVSLGWGHALALAKNGNLFGWGYYADGRIGKIGRELEISPLESGQEFSAIEAAEKSVMEAIEKEKDMPIIWEPGSIEELHELKVADVACGLDHSLVLCCDGTLFSGGSNAYGQLGRANKDLGMRPIDIHFRPLTIASGLGHSLAICNDPSSEATRDATSVVSWGWNQSSQLGREGPEDIPQVVEGLAGETHVSVSGGRAHSLSLTAKKEVWAWGSGRNGRLGLGSSVDEAEPMLVEYLEGTEVIQAVAGLDHSLVLVAE</sequence>
<feature type="repeat" description="RCC1" evidence="2">
    <location>
        <begin position="172"/>
        <end position="224"/>
    </location>
</feature>
<feature type="repeat" description="RCC1" evidence="2">
    <location>
        <begin position="61"/>
        <end position="116"/>
    </location>
</feature>
<feature type="repeat" description="RCC1" evidence="2">
    <location>
        <begin position="225"/>
        <end position="309"/>
    </location>
</feature>
<dbReference type="SUPFAM" id="SSF50985">
    <property type="entry name" value="RCC1/BLIP-II"/>
    <property type="match status" value="1"/>
</dbReference>
<feature type="repeat" description="RCC1" evidence="2">
    <location>
        <begin position="310"/>
        <end position="357"/>
    </location>
</feature>
<accession>A0A9Q1MBD7</accession>
<name>A0A9Q1MBD7_9SOLA</name>
<dbReference type="AlphaFoldDB" id="A0A9Q1MBD7"/>
<gene>
    <name evidence="4" type="ORF">K7X08_022864</name>
</gene>
<keyword evidence="5" id="KW-1185">Reference proteome</keyword>
<dbReference type="Gene3D" id="2.130.10.30">
    <property type="entry name" value="Regulator of chromosome condensation 1/beta-lactamase-inhibitor protein II"/>
    <property type="match status" value="3"/>
</dbReference>
<feature type="repeat" description="RCC1" evidence="2">
    <location>
        <begin position="117"/>
        <end position="171"/>
    </location>
</feature>
<feature type="repeat" description="RCC1" evidence="2">
    <location>
        <begin position="367"/>
        <end position="416"/>
    </location>
</feature>
<reference evidence="5" key="1">
    <citation type="journal article" date="2023" name="Proc. Natl. Acad. Sci. U.S.A.">
        <title>Genomic and structural basis for evolution of tropane alkaloid biosynthesis.</title>
        <authorList>
            <person name="Wanga Y.-J."/>
            <person name="Taina T."/>
            <person name="Yua J.-Y."/>
            <person name="Lia J."/>
            <person name="Xua B."/>
            <person name="Chenc J."/>
            <person name="D'Auriad J.C."/>
            <person name="Huanga J.-P."/>
            <person name="Huanga S.-X."/>
        </authorList>
    </citation>
    <scope>NUCLEOTIDE SEQUENCE [LARGE SCALE GENOMIC DNA]</scope>
    <source>
        <strain evidence="5">cv. KIB-2019</strain>
    </source>
</reference>
<dbReference type="EMBL" id="JAJAGQ010000008">
    <property type="protein sequence ID" value="KAJ8556106.1"/>
    <property type="molecule type" value="Genomic_DNA"/>
</dbReference>
<dbReference type="InterPro" id="IPR009091">
    <property type="entry name" value="RCC1/BLIP-II"/>
</dbReference>
<evidence type="ECO:0000256" key="1">
    <source>
        <dbReference type="ARBA" id="ARBA00022737"/>
    </source>
</evidence>
<dbReference type="Pfam" id="PF25390">
    <property type="entry name" value="WD40_RLD"/>
    <property type="match status" value="1"/>
</dbReference>
<dbReference type="PROSITE" id="PS00626">
    <property type="entry name" value="RCC1_2"/>
    <property type="match status" value="2"/>
</dbReference>
<dbReference type="InterPro" id="IPR058923">
    <property type="entry name" value="RCC1-like_dom"/>
</dbReference>
<comment type="caution">
    <text evidence="4">The sequence shown here is derived from an EMBL/GenBank/DDBJ whole genome shotgun (WGS) entry which is preliminary data.</text>
</comment>